<evidence type="ECO:0000313" key="3">
    <source>
        <dbReference type="EMBL" id="THH28647.1"/>
    </source>
</evidence>
<feature type="compositionally biased region" description="Basic and acidic residues" evidence="1">
    <location>
        <begin position="48"/>
        <end position="62"/>
    </location>
</feature>
<evidence type="ECO:0000256" key="2">
    <source>
        <dbReference type="SAM" id="Phobius"/>
    </source>
</evidence>
<evidence type="ECO:0000313" key="4">
    <source>
        <dbReference type="Proteomes" id="UP000308730"/>
    </source>
</evidence>
<feature type="transmembrane region" description="Helical" evidence="2">
    <location>
        <begin position="116"/>
        <end position="137"/>
    </location>
</feature>
<dbReference type="EMBL" id="SGPM01000165">
    <property type="protein sequence ID" value="THH28647.1"/>
    <property type="molecule type" value="Genomic_DNA"/>
</dbReference>
<keyword evidence="2" id="KW-0812">Transmembrane</keyword>
<reference evidence="3 4" key="1">
    <citation type="submission" date="2019-02" db="EMBL/GenBank/DDBJ databases">
        <title>Genome sequencing of the rare red list fungi Antrodiella citrinella (Flaviporus citrinellus).</title>
        <authorList>
            <person name="Buettner E."/>
            <person name="Kellner H."/>
        </authorList>
    </citation>
    <scope>NUCLEOTIDE SEQUENCE [LARGE SCALE GENOMIC DNA]</scope>
    <source>
        <strain evidence="3 4">DSM 108506</strain>
    </source>
</reference>
<keyword evidence="2" id="KW-1133">Transmembrane helix</keyword>
<dbReference type="AlphaFoldDB" id="A0A4S4MT50"/>
<sequence length="262" mass="28321">MSYAAVASHNAPPSSQQPHADPALLNTEPPTADNIADDAIKVNMVAPDYKEQLATDESHRAPPPETFGPFTNNGPAGSSPKKSQSAKDKAKKYVHDAEEEGSHLWNVTKDYLFRPAVAGGLVGLVNVGIISGVGYSYYACPHLRRDTRVLTSTAAAALAIFGAEGYLAETYRKTPAGLEEERRAKEEGAALYRYGREHLLRPGVLGGLVGVLNAGILGGVGYLAYLHWDTPRWDRRTVSAISVSLFTLWAGEGYVAEQYRKH</sequence>
<feature type="region of interest" description="Disordered" evidence="1">
    <location>
        <begin position="1"/>
        <end position="95"/>
    </location>
</feature>
<accession>A0A4S4MT50</accession>
<name>A0A4S4MT50_9APHY</name>
<keyword evidence="2" id="KW-0472">Membrane</keyword>
<feature type="transmembrane region" description="Helical" evidence="2">
    <location>
        <begin position="149"/>
        <end position="168"/>
    </location>
</feature>
<feature type="transmembrane region" description="Helical" evidence="2">
    <location>
        <begin position="203"/>
        <end position="225"/>
    </location>
</feature>
<comment type="caution">
    <text evidence="3">The sequence shown here is derived from an EMBL/GenBank/DDBJ whole genome shotgun (WGS) entry which is preliminary data.</text>
</comment>
<keyword evidence="4" id="KW-1185">Reference proteome</keyword>
<dbReference type="OrthoDB" id="2553651at2759"/>
<evidence type="ECO:0000256" key="1">
    <source>
        <dbReference type="SAM" id="MobiDB-lite"/>
    </source>
</evidence>
<gene>
    <name evidence="3" type="ORF">EUX98_g5531</name>
</gene>
<dbReference type="Proteomes" id="UP000308730">
    <property type="component" value="Unassembled WGS sequence"/>
</dbReference>
<protein>
    <submittedName>
        <fullName evidence="3">Uncharacterized protein</fullName>
    </submittedName>
</protein>
<proteinExistence type="predicted"/>
<organism evidence="3 4">
    <name type="scientific">Antrodiella citrinella</name>
    <dbReference type="NCBI Taxonomy" id="2447956"/>
    <lineage>
        <taxon>Eukaryota</taxon>
        <taxon>Fungi</taxon>
        <taxon>Dikarya</taxon>
        <taxon>Basidiomycota</taxon>
        <taxon>Agaricomycotina</taxon>
        <taxon>Agaricomycetes</taxon>
        <taxon>Polyporales</taxon>
        <taxon>Steccherinaceae</taxon>
        <taxon>Antrodiella</taxon>
    </lineage>
</organism>
<feature type="compositionally biased region" description="Basic and acidic residues" evidence="1">
    <location>
        <begin position="85"/>
        <end position="95"/>
    </location>
</feature>